<protein>
    <submittedName>
        <fullName evidence="3">Alpha/beta hydrolase</fullName>
    </submittedName>
</protein>
<dbReference type="AlphaFoldDB" id="A0A832MQT3"/>
<dbReference type="EMBL" id="DTKQ01000059">
    <property type="protein sequence ID" value="HGZ80442.1"/>
    <property type="molecule type" value="Genomic_DNA"/>
</dbReference>
<gene>
    <name evidence="3" type="ORF">ENW55_10725</name>
</gene>
<comment type="caution">
    <text evidence="3">The sequence shown here is derived from an EMBL/GenBank/DDBJ whole genome shotgun (WGS) entry which is preliminary data.</text>
</comment>
<dbReference type="GO" id="GO:0016787">
    <property type="term" value="F:hydrolase activity"/>
    <property type="evidence" value="ECO:0007669"/>
    <property type="project" value="UniProtKB-KW"/>
</dbReference>
<sequence>MRFSELFLSIFRRRLLLIAVLVVVAVVAAIFLWRFYANRSVVLSGAKEETSVPLSIVVPDGAYGVRKSFIVKRVPRETLPQMISSMFVGDLYDVSPSDGVDEFAMRPIRIVYRLPRDLYLGADYANVRLAYVPDPSQPVYRVFGGASMGVDEKGPYVEAQAFHTSMIGLIADVPEKQKLGLQLLIERSKSTEPVLLLVPDTDRGFLGFVNSSHDSANFWGELFPNRTIMYYDYPVAATRSVSYMNSFRSFAQTRMPSYLLFEAEKLAMELVRLRNFDFDIVAHGVGAIIARLAVELHPEVKNVRSLVLVSPPNGGTNVVNPLYYGTLLYRKDSQVVANSFGVDRFMVDAMKSHLLYYLEALGPVYAEILTGSELLKKLNETARKDVRYLVAVGNSPPASIDVGGTQLEVFYPELVAGKGDGVVTHESAFLEGAQKLVLKGSFFDCYLDPVFHDTLKKFLAETRIEVPAYREETYPERSPQAQQAERIVKPEQVTQSTTNQAKKEEAVQRRIILPNRFERSELLTKIETLNLGNVSSVHFAVGRLFYVLSDGLYSEGKKVKSGTVRYVHSLKTGLGFVSNESAYFFDGNRVLELAKIDTANTEDVLVIENGVFALLRVKEGLVLAQWENGWKAVQSVSGVYGRFVESSSTLLMTNREIYELSGGKLRKLLDASKLKIEGRSVDFTSCLMVSDLLFVGLRSYSLLVYDLKSGTYVWGAEGWIDPKEFLLLGNTVLIFGTSSLFVFDLSKLTLRSVYHSFPTAVEDIAVEADKIYVLSQSRVEVYKLK</sequence>
<keyword evidence="2" id="KW-0812">Transmembrane</keyword>
<evidence type="ECO:0000256" key="2">
    <source>
        <dbReference type="SAM" id="Phobius"/>
    </source>
</evidence>
<reference evidence="3" key="1">
    <citation type="journal article" date="2020" name="mSystems">
        <title>Genome- and Community-Level Interaction Insights into Carbon Utilization and Element Cycling Functions of Hydrothermarchaeota in Hydrothermal Sediment.</title>
        <authorList>
            <person name="Zhou Z."/>
            <person name="Liu Y."/>
            <person name="Xu W."/>
            <person name="Pan J."/>
            <person name="Luo Z.H."/>
            <person name="Li M."/>
        </authorList>
    </citation>
    <scope>NUCLEOTIDE SEQUENCE [LARGE SCALE GENOMIC DNA]</scope>
    <source>
        <strain evidence="3">SpSt-86</strain>
    </source>
</reference>
<dbReference type="SUPFAM" id="SSF50998">
    <property type="entry name" value="Quinoprotein alcohol dehydrogenase-like"/>
    <property type="match status" value="1"/>
</dbReference>
<dbReference type="InterPro" id="IPR011047">
    <property type="entry name" value="Quinoprotein_ADH-like_sf"/>
</dbReference>
<keyword evidence="3" id="KW-0378">Hydrolase</keyword>
<dbReference type="SUPFAM" id="SSF53474">
    <property type="entry name" value="alpha/beta-Hydrolases"/>
    <property type="match status" value="2"/>
</dbReference>
<feature type="transmembrane region" description="Helical" evidence="2">
    <location>
        <begin position="15"/>
        <end position="37"/>
    </location>
</feature>
<accession>A0A832MQT3</accession>
<name>A0A832MQT3_9THEM</name>
<dbReference type="InterPro" id="IPR029058">
    <property type="entry name" value="AB_hydrolase_fold"/>
</dbReference>
<evidence type="ECO:0000256" key="1">
    <source>
        <dbReference type="SAM" id="MobiDB-lite"/>
    </source>
</evidence>
<dbReference type="Gene3D" id="3.40.50.1820">
    <property type="entry name" value="alpha/beta hydrolase"/>
    <property type="match status" value="1"/>
</dbReference>
<organism evidence="3">
    <name type="scientific">Pseudothermotoga hypogea</name>
    <dbReference type="NCBI Taxonomy" id="57487"/>
    <lineage>
        <taxon>Bacteria</taxon>
        <taxon>Thermotogati</taxon>
        <taxon>Thermotogota</taxon>
        <taxon>Thermotogae</taxon>
        <taxon>Thermotogales</taxon>
        <taxon>Thermotogaceae</taxon>
        <taxon>Pseudothermotoga</taxon>
    </lineage>
</organism>
<feature type="region of interest" description="Disordered" evidence="1">
    <location>
        <begin position="472"/>
        <end position="500"/>
    </location>
</feature>
<proteinExistence type="predicted"/>
<keyword evidence="2" id="KW-0472">Membrane</keyword>
<evidence type="ECO:0000313" key="3">
    <source>
        <dbReference type="EMBL" id="HGZ80442.1"/>
    </source>
</evidence>
<keyword evidence="2" id="KW-1133">Transmembrane helix</keyword>